<evidence type="ECO:0000256" key="2">
    <source>
        <dbReference type="SAM" id="MobiDB-lite"/>
    </source>
</evidence>
<dbReference type="Proteomes" id="UP000685013">
    <property type="component" value="Chromosome 14"/>
</dbReference>
<dbReference type="InterPro" id="IPR054549">
    <property type="entry name" value="UVB_sens_RUS_dom"/>
</dbReference>
<organism evidence="5 6">
    <name type="scientific">Cucurbita argyrosperma subsp. sororia</name>
    <dbReference type="NCBI Taxonomy" id="37648"/>
    <lineage>
        <taxon>Eukaryota</taxon>
        <taxon>Viridiplantae</taxon>
        <taxon>Streptophyta</taxon>
        <taxon>Embryophyta</taxon>
        <taxon>Tracheophyta</taxon>
        <taxon>Spermatophyta</taxon>
        <taxon>Magnoliopsida</taxon>
        <taxon>eudicotyledons</taxon>
        <taxon>Gunneridae</taxon>
        <taxon>Pentapetalae</taxon>
        <taxon>rosids</taxon>
        <taxon>fabids</taxon>
        <taxon>Cucurbitales</taxon>
        <taxon>Cucurbitaceae</taxon>
        <taxon>Cucurbiteae</taxon>
        <taxon>Cucurbita</taxon>
    </lineage>
</organism>
<evidence type="ECO:0000313" key="6">
    <source>
        <dbReference type="Proteomes" id="UP000685013"/>
    </source>
</evidence>
<dbReference type="GO" id="GO:0032502">
    <property type="term" value="P:developmental process"/>
    <property type="evidence" value="ECO:0007669"/>
    <property type="project" value="TreeGrafter"/>
</dbReference>
<feature type="region of interest" description="Disordered" evidence="2">
    <location>
        <begin position="589"/>
        <end position="612"/>
    </location>
</feature>
<accession>A0AAV6MH41</accession>
<dbReference type="GO" id="GO:0009941">
    <property type="term" value="C:chloroplast envelope"/>
    <property type="evidence" value="ECO:0007669"/>
    <property type="project" value="TreeGrafter"/>
</dbReference>
<feature type="non-terminal residue" evidence="5">
    <location>
        <position position="1"/>
    </location>
</feature>
<feature type="domain" description="Root UVB sensitive protein C-terminal" evidence="4">
    <location>
        <begin position="480"/>
        <end position="552"/>
    </location>
</feature>
<dbReference type="Pfam" id="PF24160">
    <property type="entry name" value="UVB_sens_C"/>
    <property type="match status" value="1"/>
</dbReference>
<dbReference type="AlphaFoldDB" id="A0AAV6MH41"/>
<dbReference type="InterPro" id="IPR055412">
    <property type="entry name" value="UVB_sens_C"/>
</dbReference>
<name>A0AAV6MH41_9ROSI</name>
<dbReference type="GO" id="GO:0010224">
    <property type="term" value="P:response to UV-B"/>
    <property type="evidence" value="ECO:0007669"/>
    <property type="project" value="TreeGrafter"/>
</dbReference>
<proteinExistence type="inferred from homology"/>
<comment type="similarity">
    <text evidence="1">Belongs to the RUS1 family.</text>
</comment>
<sequence length="679" mass="74645">MYGLPFSYQLPEQIPLRRVYVDVLDYVPGGCFHHYSTRSSCAARRPPLNVFPDLLKPIKLAQGCFSPCIGTRIKPTLVHSHLLPPLLDDGHGCGGNNNGGWNSSYRFGGFGWWQDGSNSSPGWRNAFLALVLTSVLGCFCHFQLAAALARNGMNSESVWEVRGGKRIRLILDTFRDEFYVATGVPSSPLSFSFVNFWLRCSEIFKRLMLPEGFPDSVTSDYLEYSLWRGVQGIASQVSGVLATQALLYAVGLGKGAIPTAAAVNWVLKDGFGYLSKILLSKYGRHFDVNPKGWRLFADLLENAAFGMEMLTPAFPLHFVVIGAAAGAGRSAAALIQAATRSCFYAGFAAQRNFAEVIAKGEAQGMVSKSIGMLLGIALANRIRSSTSLALGCFSVVTIIHMFCNLKSYKSIQLRTLNPYRASLVFSEYLLSGEVPSIKNVNNEEPLFPAVPFLNTRLACDEPKVGLLSTEAKESAANIEKRLQLGSKLSDVARCEEDVLQLISLYKNENYILSEHRGRYCVMLKESALPKDMLKALFHVNYLHWLERNAGIEARSAANDCKPGGRLQISLEYVEREFIHVKYDGELADPPPLPSSSCPSLAGRPTPTPPFQSANGGPCLCPPAVTTNHHPILAQHWLKSTKVVEVVSLCGLGQTLGRSLLKFKMQPRTQFETRQRNGFS</sequence>
<dbReference type="PANTHER" id="PTHR12770">
    <property type="entry name" value="RUS1 FAMILY PROTEIN C16ORF58"/>
    <property type="match status" value="1"/>
</dbReference>
<gene>
    <name evidence="5" type="primary">RUS1</name>
    <name evidence="5" type="ORF">SDJN03_21158</name>
</gene>
<feature type="domain" description="Protein root UVB sensitive/RUS" evidence="3">
    <location>
        <begin position="200"/>
        <end position="430"/>
    </location>
</feature>
<comment type="caution">
    <text evidence="5">The sequence shown here is derived from an EMBL/GenBank/DDBJ whole genome shotgun (WGS) entry which is preliminary data.</text>
</comment>
<dbReference type="EMBL" id="JAGKQH010000014">
    <property type="protein sequence ID" value="KAG6581156.1"/>
    <property type="molecule type" value="Genomic_DNA"/>
</dbReference>
<evidence type="ECO:0000259" key="4">
    <source>
        <dbReference type="Pfam" id="PF24160"/>
    </source>
</evidence>
<reference evidence="5 6" key="1">
    <citation type="journal article" date="2021" name="Hortic Res">
        <title>The domestication of Cucurbita argyrosperma as revealed by the genome of its wild relative.</title>
        <authorList>
            <person name="Barrera-Redondo J."/>
            <person name="Sanchez-de la Vega G."/>
            <person name="Aguirre-Liguori J.A."/>
            <person name="Castellanos-Morales G."/>
            <person name="Gutierrez-Guerrero Y.T."/>
            <person name="Aguirre-Dugua X."/>
            <person name="Aguirre-Planter E."/>
            <person name="Tenaillon M.I."/>
            <person name="Lira-Saade R."/>
            <person name="Eguiarte L.E."/>
        </authorList>
    </citation>
    <scope>NUCLEOTIDE SEQUENCE [LARGE SCALE GENOMIC DNA]</scope>
    <source>
        <strain evidence="5">JBR-2021</strain>
    </source>
</reference>
<keyword evidence="6" id="KW-1185">Reference proteome</keyword>
<protein>
    <submittedName>
        <fullName evidence="5">Protein root UVB sensitive 1, chloroplastic</fullName>
    </submittedName>
</protein>
<dbReference type="InterPro" id="IPR006968">
    <property type="entry name" value="RUS_fam"/>
</dbReference>
<dbReference type="Pfam" id="PF04884">
    <property type="entry name" value="UVB_sens_prot"/>
    <property type="match status" value="1"/>
</dbReference>
<dbReference type="PANTHER" id="PTHR12770:SF22">
    <property type="entry name" value="PROTEIN ROOT UVB SENSITIVE 1, CHLOROPLASTIC"/>
    <property type="match status" value="1"/>
</dbReference>
<evidence type="ECO:0000259" key="3">
    <source>
        <dbReference type="Pfam" id="PF04884"/>
    </source>
</evidence>
<evidence type="ECO:0000256" key="1">
    <source>
        <dbReference type="ARBA" id="ARBA00007558"/>
    </source>
</evidence>
<evidence type="ECO:0000313" key="5">
    <source>
        <dbReference type="EMBL" id="KAG6581156.1"/>
    </source>
</evidence>